<sequence length="91" mass="10021">MSIPGTCVLCAILCFLLQGINVVTDASALPCGSKPQIQIIQIPNHNNINVNEDHTKPWSTVTTPVFRRIPINRRGSTGNSAQRLMHNKNPF</sequence>
<accession>A0A8B6G8S5</accession>
<feature type="signal peptide" evidence="2">
    <location>
        <begin position="1"/>
        <end position="28"/>
    </location>
</feature>
<proteinExistence type="predicted"/>
<feature type="non-terminal residue" evidence="3">
    <location>
        <position position="1"/>
    </location>
</feature>
<evidence type="ECO:0000256" key="2">
    <source>
        <dbReference type="SAM" id="SignalP"/>
    </source>
</evidence>
<comment type="caution">
    <text evidence="3">The sequence shown here is derived from an EMBL/GenBank/DDBJ whole genome shotgun (WGS) entry which is preliminary data.</text>
</comment>
<feature type="region of interest" description="Disordered" evidence="1">
    <location>
        <begin position="71"/>
        <end position="91"/>
    </location>
</feature>
<reference evidence="3" key="1">
    <citation type="submission" date="2018-11" db="EMBL/GenBank/DDBJ databases">
        <authorList>
            <person name="Alioto T."/>
            <person name="Alioto T."/>
        </authorList>
    </citation>
    <scope>NUCLEOTIDE SEQUENCE</scope>
</reference>
<dbReference type="Proteomes" id="UP000596742">
    <property type="component" value="Unassembled WGS sequence"/>
</dbReference>
<evidence type="ECO:0000313" key="3">
    <source>
        <dbReference type="EMBL" id="VDI60567.1"/>
    </source>
</evidence>
<feature type="chain" id="PRO_5032462421" evidence="2">
    <location>
        <begin position="29"/>
        <end position="91"/>
    </location>
</feature>
<gene>
    <name evidence="3" type="ORF">MGAL_10B049362</name>
</gene>
<evidence type="ECO:0000313" key="4">
    <source>
        <dbReference type="Proteomes" id="UP000596742"/>
    </source>
</evidence>
<keyword evidence="2" id="KW-0732">Signal</keyword>
<dbReference type="EMBL" id="UYJE01008050">
    <property type="protein sequence ID" value="VDI60567.1"/>
    <property type="molecule type" value="Genomic_DNA"/>
</dbReference>
<organism evidence="3 4">
    <name type="scientific">Mytilus galloprovincialis</name>
    <name type="common">Mediterranean mussel</name>
    <dbReference type="NCBI Taxonomy" id="29158"/>
    <lineage>
        <taxon>Eukaryota</taxon>
        <taxon>Metazoa</taxon>
        <taxon>Spiralia</taxon>
        <taxon>Lophotrochozoa</taxon>
        <taxon>Mollusca</taxon>
        <taxon>Bivalvia</taxon>
        <taxon>Autobranchia</taxon>
        <taxon>Pteriomorphia</taxon>
        <taxon>Mytilida</taxon>
        <taxon>Mytiloidea</taxon>
        <taxon>Mytilidae</taxon>
        <taxon>Mytilinae</taxon>
        <taxon>Mytilus</taxon>
    </lineage>
</organism>
<protein>
    <submittedName>
        <fullName evidence="3">Uncharacterized protein</fullName>
    </submittedName>
</protein>
<evidence type="ECO:0000256" key="1">
    <source>
        <dbReference type="SAM" id="MobiDB-lite"/>
    </source>
</evidence>
<name>A0A8B6G8S5_MYTGA</name>
<dbReference type="AlphaFoldDB" id="A0A8B6G8S5"/>
<keyword evidence="4" id="KW-1185">Reference proteome</keyword>